<evidence type="ECO:0000256" key="2">
    <source>
        <dbReference type="ARBA" id="ARBA00039140"/>
    </source>
</evidence>
<dbReference type="OrthoDB" id="9793421at2"/>
<evidence type="ECO:0000256" key="1">
    <source>
        <dbReference type="ARBA" id="ARBA00022801"/>
    </source>
</evidence>
<feature type="active site" evidence="4">
    <location>
        <position position="133"/>
    </location>
</feature>
<evidence type="ECO:0000259" key="5">
    <source>
        <dbReference type="PROSITE" id="PS50122"/>
    </source>
</evidence>
<comment type="caution">
    <text evidence="6">The sequence shown here is derived from an EMBL/GenBank/DDBJ whole genome shotgun (WGS) entry which is preliminary data.</text>
</comment>
<dbReference type="SUPFAM" id="SSF52738">
    <property type="entry name" value="Methylesterase CheB, C-terminal domain"/>
    <property type="match status" value="1"/>
</dbReference>
<dbReference type="Gene3D" id="3.40.50.180">
    <property type="entry name" value="Methylesterase CheB, C-terminal domain"/>
    <property type="match status" value="1"/>
</dbReference>
<dbReference type="GO" id="GO:0005737">
    <property type="term" value="C:cytoplasm"/>
    <property type="evidence" value="ECO:0007669"/>
    <property type="project" value="InterPro"/>
</dbReference>
<name>A0A5R9IZH6_9PROT</name>
<dbReference type="EMBL" id="VCDI01000011">
    <property type="protein sequence ID" value="TLU70692.1"/>
    <property type="molecule type" value="Genomic_DNA"/>
</dbReference>
<dbReference type="GO" id="GO:0000156">
    <property type="term" value="F:phosphorelay response regulator activity"/>
    <property type="evidence" value="ECO:0007669"/>
    <property type="project" value="InterPro"/>
</dbReference>
<organism evidence="6 7">
    <name type="scientific">Lichenicoccus roseus</name>
    <dbReference type="NCBI Taxonomy" id="2683649"/>
    <lineage>
        <taxon>Bacteria</taxon>
        <taxon>Pseudomonadati</taxon>
        <taxon>Pseudomonadota</taxon>
        <taxon>Alphaproteobacteria</taxon>
        <taxon>Acetobacterales</taxon>
        <taxon>Acetobacteraceae</taxon>
        <taxon>Lichenicoccus</taxon>
    </lineage>
</organism>
<dbReference type="RefSeq" id="WP_138327853.1">
    <property type="nucleotide sequence ID" value="NZ_VCDI01000011.1"/>
</dbReference>
<feature type="domain" description="CheB-type methylesterase" evidence="5">
    <location>
        <begin position="1"/>
        <end position="191"/>
    </location>
</feature>
<protein>
    <recommendedName>
        <fullName evidence="2">protein-glutamate methylesterase</fullName>
        <ecNumber evidence="2">3.1.1.61</ecNumber>
    </recommendedName>
</protein>
<reference evidence="6 7" key="1">
    <citation type="submission" date="2019-05" db="EMBL/GenBank/DDBJ databases">
        <authorList>
            <person name="Pankratov T."/>
            <person name="Grouzdev D."/>
        </authorList>
    </citation>
    <scope>NUCLEOTIDE SEQUENCE [LARGE SCALE GENOMIC DNA]</scope>
    <source>
        <strain evidence="6 7">KEBCLARHB70R</strain>
    </source>
</reference>
<evidence type="ECO:0000256" key="4">
    <source>
        <dbReference type="PROSITE-ProRule" id="PRU00050"/>
    </source>
</evidence>
<gene>
    <name evidence="6" type="ORF">FE263_20175</name>
</gene>
<evidence type="ECO:0000256" key="3">
    <source>
        <dbReference type="ARBA" id="ARBA00048267"/>
    </source>
</evidence>
<comment type="catalytic activity">
    <reaction evidence="3">
        <text>[protein]-L-glutamate 5-O-methyl ester + H2O = L-glutamyl-[protein] + methanol + H(+)</text>
        <dbReference type="Rhea" id="RHEA:23236"/>
        <dbReference type="Rhea" id="RHEA-COMP:10208"/>
        <dbReference type="Rhea" id="RHEA-COMP:10311"/>
        <dbReference type="ChEBI" id="CHEBI:15377"/>
        <dbReference type="ChEBI" id="CHEBI:15378"/>
        <dbReference type="ChEBI" id="CHEBI:17790"/>
        <dbReference type="ChEBI" id="CHEBI:29973"/>
        <dbReference type="ChEBI" id="CHEBI:82795"/>
        <dbReference type="EC" id="3.1.1.61"/>
    </reaction>
</comment>
<dbReference type="GO" id="GO:0008984">
    <property type="term" value="F:protein-glutamate methylesterase activity"/>
    <property type="evidence" value="ECO:0007669"/>
    <property type="project" value="UniProtKB-EC"/>
</dbReference>
<dbReference type="PANTHER" id="PTHR42872:SF6">
    <property type="entry name" value="PROTEIN-GLUTAMATE METHYLESTERASE_PROTEIN-GLUTAMINE GLUTAMINASE"/>
    <property type="match status" value="1"/>
</dbReference>
<dbReference type="Pfam" id="PF01339">
    <property type="entry name" value="CheB_methylest"/>
    <property type="match status" value="1"/>
</dbReference>
<evidence type="ECO:0000313" key="7">
    <source>
        <dbReference type="Proteomes" id="UP000305654"/>
    </source>
</evidence>
<dbReference type="AlphaFoldDB" id="A0A5R9IZH6"/>
<dbReference type="InterPro" id="IPR000673">
    <property type="entry name" value="Sig_transdc_resp-reg_Me-estase"/>
</dbReference>
<evidence type="ECO:0000313" key="6">
    <source>
        <dbReference type="EMBL" id="TLU70692.1"/>
    </source>
</evidence>
<feature type="active site" evidence="4">
    <location>
        <position position="13"/>
    </location>
</feature>
<feature type="active site" evidence="4">
    <location>
        <position position="40"/>
    </location>
</feature>
<dbReference type="GO" id="GO:0006935">
    <property type="term" value="P:chemotaxis"/>
    <property type="evidence" value="ECO:0007669"/>
    <property type="project" value="UniProtKB-UniRule"/>
</dbReference>
<dbReference type="Proteomes" id="UP000305654">
    <property type="component" value="Unassembled WGS sequence"/>
</dbReference>
<dbReference type="CDD" id="cd16433">
    <property type="entry name" value="CheB"/>
    <property type="match status" value="1"/>
</dbReference>
<dbReference type="InterPro" id="IPR035909">
    <property type="entry name" value="CheB_C"/>
</dbReference>
<dbReference type="PANTHER" id="PTHR42872">
    <property type="entry name" value="PROTEIN-GLUTAMATE METHYLESTERASE/PROTEIN-GLUTAMINE GLUTAMINASE"/>
    <property type="match status" value="1"/>
</dbReference>
<dbReference type="EC" id="3.1.1.61" evidence="2"/>
<accession>A0A5R9IZH6</accession>
<sequence length="193" mass="20451">MATPETLIVIGTSRGGLEALRTIARGLPADFPAALVAVLHTSLASPMELAHILGRDMPLRVTYAEQGDRIERGRFYIAPPGLHTTITSRGYLGLHGGPREHFTRPAADPLFRSAAAVYGAQAIGIILTGELSDGAEGLKAIHAAGGVGIVQEPDEAVAPSMPRTAIAKGHPDHRVRLNEIAPLLVRLVVSIRW</sequence>
<proteinExistence type="predicted"/>
<dbReference type="PROSITE" id="PS50122">
    <property type="entry name" value="CHEB"/>
    <property type="match status" value="1"/>
</dbReference>
<keyword evidence="7" id="KW-1185">Reference proteome</keyword>
<keyword evidence="1 4" id="KW-0378">Hydrolase</keyword>
<keyword evidence="4" id="KW-0145">Chemotaxis</keyword>